<evidence type="ECO:0000256" key="2">
    <source>
        <dbReference type="SAM" id="SignalP"/>
    </source>
</evidence>
<protein>
    <recommendedName>
        <fullName evidence="5">Secreted protein</fullName>
    </recommendedName>
</protein>
<dbReference type="Proteomes" id="UP000324222">
    <property type="component" value="Unassembled WGS sequence"/>
</dbReference>
<feature type="region of interest" description="Disordered" evidence="1">
    <location>
        <begin position="75"/>
        <end position="104"/>
    </location>
</feature>
<reference evidence="3 4" key="1">
    <citation type="submission" date="2019-05" db="EMBL/GenBank/DDBJ databases">
        <title>Another draft genome of Portunus trituberculatus and its Hox gene families provides insights of decapod evolution.</title>
        <authorList>
            <person name="Jeong J.-H."/>
            <person name="Song I."/>
            <person name="Kim S."/>
            <person name="Choi T."/>
            <person name="Kim D."/>
            <person name="Ryu S."/>
            <person name="Kim W."/>
        </authorList>
    </citation>
    <scope>NUCLEOTIDE SEQUENCE [LARGE SCALE GENOMIC DNA]</scope>
    <source>
        <tissue evidence="3">Muscle</tissue>
    </source>
</reference>
<name>A0A5B7GCM3_PORTR</name>
<evidence type="ECO:0000313" key="4">
    <source>
        <dbReference type="Proteomes" id="UP000324222"/>
    </source>
</evidence>
<gene>
    <name evidence="3" type="ORF">E2C01_052065</name>
</gene>
<keyword evidence="2" id="KW-0732">Signal</keyword>
<feature type="chain" id="PRO_5023047117" description="Secreted protein" evidence="2">
    <location>
        <begin position="23"/>
        <end position="104"/>
    </location>
</feature>
<sequence>MWLTGSLVLWFLGSLLYINCSGICVRVPPIGRDEQCSCEPASRSDTRFSKESIFVSSTTPSSCVKVSTATPFTSLKRQPRRATRRHEACTHTTPPPKHLLFTKS</sequence>
<proteinExistence type="predicted"/>
<dbReference type="EMBL" id="VSRR010015345">
    <property type="protein sequence ID" value="MPC58070.1"/>
    <property type="molecule type" value="Genomic_DNA"/>
</dbReference>
<organism evidence="3 4">
    <name type="scientific">Portunus trituberculatus</name>
    <name type="common">Swimming crab</name>
    <name type="synonym">Neptunus trituberculatus</name>
    <dbReference type="NCBI Taxonomy" id="210409"/>
    <lineage>
        <taxon>Eukaryota</taxon>
        <taxon>Metazoa</taxon>
        <taxon>Ecdysozoa</taxon>
        <taxon>Arthropoda</taxon>
        <taxon>Crustacea</taxon>
        <taxon>Multicrustacea</taxon>
        <taxon>Malacostraca</taxon>
        <taxon>Eumalacostraca</taxon>
        <taxon>Eucarida</taxon>
        <taxon>Decapoda</taxon>
        <taxon>Pleocyemata</taxon>
        <taxon>Brachyura</taxon>
        <taxon>Eubrachyura</taxon>
        <taxon>Portunoidea</taxon>
        <taxon>Portunidae</taxon>
        <taxon>Portuninae</taxon>
        <taxon>Portunus</taxon>
    </lineage>
</organism>
<keyword evidence="4" id="KW-1185">Reference proteome</keyword>
<feature type="signal peptide" evidence="2">
    <location>
        <begin position="1"/>
        <end position="22"/>
    </location>
</feature>
<dbReference type="AlphaFoldDB" id="A0A5B7GCM3"/>
<accession>A0A5B7GCM3</accession>
<comment type="caution">
    <text evidence="3">The sequence shown here is derived from an EMBL/GenBank/DDBJ whole genome shotgun (WGS) entry which is preliminary data.</text>
</comment>
<evidence type="ECO:0008006" key="5">
    <source>
        <dbReference type="Google" id="ProtNLM"/>
    </source>
</evidence>
<evidence type="ECO:0000256" key="1">
    <source>
        <dbReference type="SAM" id="MobiDB-lite"/>
    </source>
</evidence>
<evidence type="ECO:0000313" key="3">
    <source>
        <dbReference type="EMBL" id="MPC58070.1"/>
    </source>
</evidence>